<dbReference type="GeneID" id="27416928"/>
<dbReference type="OrthoDB" id="10256089at2759"/>
<dbReference type="HOGENOM" id="CLU_370498_0_0_1"/>
<gene>
    <name evidence="3" type="ORF">PSEUBRA_SCAF11g01235</name>
</gene>
<dbReference type="AlphaFoldDB" id="V5EZR4"/>
<feature type="region of interest" description="Disordered" evidence="1">
    <location>
        <begin position="588"/>
        <end position="632"/>
    </location>
</feature>
<feature type="region of interest" description="Disordered" evidence="1">
    <location>
        <begin position="550"/>
        <end position="573"/>
    </location>
</feature>
<name>V5EZR4_KALBG</name>
<dbReference type="GO" id="GO:0035556">
    <property type="term" value="P:intracellular signal transduction"/>
    <property type="evidence" value="ECO:0007669"/>
    <property type="project" value="InterPro"/>
</dbReference>
<evidence type="ECO:0000313" key="3">
    <source>
        <dbReference type="EMBL" id="EST09433.1"/>
    </source>
</evidence>
<keyword evidence="4" id="KW-1185">Reference proteome</keyword>
<dbReference type="InterPro" id="IPR035899">
    <property type="entry name" value="DBL_dom_sf"/>
</dbReference>
<dbReference type="SUPFAM" id="SSF103657">
    <property type="entry name" value="BAR/IMD domain-like"/>
    <property type="match status" value="1"/>
</dbReference>
<dbReference type="SUPFAM" id="SSF48065">
    <property type="entry name" value="DBL homology domain (DH-domain)"/>
    <property type="match status" value="1"/>
</dbReference>
<dbReference type="InterPro" id="IPR001331">
    <property type="entry name" value="GDS_CDC24_CS"/>
</dbReference>
<dbReference type="InterPro" id="IPR027267">
    <property type="entry name" value="AH/BAR_dom_sf"/>
</dbReference>
<dbReference type="CDD" id="cd00160">
    <property type="entry name" value="RhoGEF"/>
    <property type="match status" value="1"/>
</dbReference>
<accession>V5EZR4</accession>
<organism evidence="3 4">
    <name type="scientific">Kalmanozyma brasiliensis (strain GHG001)</name>
    <name type="common">Yeast</name>
    <name type="synonym">Pseudozyma brasiliensis</name>
    <dbReference type="NCBI Taxonomy" id="1365824"/>
    <lineage>
        <taxon>Eukaryota</taxon>
        <taxon>Fungi</taxon>
        <taxon>Dikarya</taxon>
        <taxon>Basidiomycota</taxon>
        <taxon>Ustilaginomycotina</taxon>
        <taxon>Ustilaginomycetes</taxon>
        <taxon>Ustilaginales</taxon>
        <taxon>Ustilaginaceae</taxon>
        <taxon>Kalmanozyma</taxon>
    </lineage>
</organism>
<dbReference type="GO" id="GO:0032955">
    <property type="term" value="P:regulation of division septum assembly"/>
    <property type="evidence" value="ECO:0007669"/>
    <property type="project" value="TreeGrafter"/>
</dbReference>
<dbReference type="Proteomes" id="UP000019377">
    <property type="component" value="Unassembled WGS sequence"/>
</dbReference>
<dbReference type="STRING" id="1365824.V5EZR4"/>
<dbReference type="Pfam" id="PF00621">
    <property type="entry name" value="RhoGEF"/>
    <property type="match status" value="1"/>
</dbReference>
<dbReference type="Gene3D" id="1.20.900.10">
    <property type="entry name" value="Dbl homology (DH) domain"/>
    <property type="match status" value="1"/>
</dbReference>
<dbReference type="EMBL" id="KI545853">
    <property type="protein sequence ID" value="EST09433.1"/>
    <property type="molecule type" value="Genomic_DNA"/>
</dbReference>
<dbReference type="GO" id="GO:0005085">
    <property type="term" value="F:guanyl-nucleotide exchange factor activity"/>
    <property type="evidence" value="ECO:0007669"/>
    <property type="project" value="InterPro"/>
</dbReference>
<dbReference type="InterPro" id="IPR000219">
    <property type="entry name" value="DH_dom"/>
</dbReference>
<dbReference type="InterPro" id="IPR051492">
    <property type="entry name" value="Dynamin-Rho_GEF"/>
</dbReference>
<proteinExistence type="predicted"/>
<dbReference type="GO" id="GO:0005737">
    <property type="term" value="C:cytoplasm"/>
    <property type="evidence" value="ECO:0007669"/>
    <property type="project" value="TreeGrafter"/>
</dbReference>
<feature type="region of interest" description="Disordered" evidence="1">
    <location>
        <begin position="524"/>
        <end position="543"/>
    </location>
</feature>
<evidence type="ECO:0000259" key="2">
    <source>
        <dbReference type="PROSITE" id="PS50010"/>
    </source>
</evidence>
<protein>
    <recommendedName>
        <fullName evidence="2">DH domain-containing protein</fullName>
    </recommendedName>
</protein>
<dbReference type="PANTHER" id="PTHR22834">
    <property type="entry name" value="NUCLEAR FUSION PROTEIN FUS2"/>
    <property type="match status" value="1"/>
</dbReference>
<feature type="domain" description="DH" evidence="2">
    <location>
        <begin position="1"/>
        <end position="149"/>
    </location>
</feature>
<dbReference type="PROSITE" id="PS50010">
    <property type="entry name" value="DH_2"/>
    <property type="match status" value="1"/>
</dbReference>
<evidence type="ECO:0000256" key="1">
    <source>
        <dbReference type="SAM" id="MobiDB-lite"/>
    </source>
</evidence>
<reference evidence="4" key="1">
    <citation type="journal article" date="2013" name="Genome Announc.">
        <title>Draft genome sequence of Pseudozyma brasiliensis sp. nov. strain GHG001, a high producer of endo-1,4-xylanase isolated from an insect pest of sugarcane.</title>
        <authorList>
            <person name="Oliveira J.V.D.C."/>
            <person name="dos Santos R.A.C."/>
            <person name="Borges T.A."/>
            <person name="Riano-Pachon D.M."/>
            <person name="Goldman G.H."/>
        </authorList>
    </citation>
    <scope>NUCLEOTIDE SEQUENCE [LARGE SCALE GENOMIC DNA]</scope>
    <source>
        <strain evidence="4">GHG001</strain>
    </source>
</reference>
<feature type="compositionally biased region" description="Polar residues" evidence="1">
    <location>
        <begin position="597"/>
        <end position="610"/>
    </location>
</feature>
<dbReference type="Gene3D" id="1.20.1270.60">
    <property type="entry name" value="Arfaptin homology (AH) domain/BAR domain"/>
    <property type="match status" value="1"/>
</dbReference>
<dbReference type="eggNOG" id="KOG3519">
    <property type="taxonomic scope" value="Eukaryota"/>
</dbReference>
<evidence type="ECO:0000313" key="4">
    <source>
        <dbReference type="Proteomes" id="UP000019377"/>
    </source>
</evidence>
<sequence>MVVLLEDAVGRICNGTAEEAAQLLAQGQVNEESETDRVGQVFLKMMPRIEQVYSAYCSRHEVSMARLQELLSTQPKVGSFLSECTRAARAYTNAWDLSSLLIKPVQRVLKYPLLLSQILASTSAKHPDSESLSAASVEIQKVADNINEVKKRKDLVEQIVSGKTTKRTTSQRMQHGATKKLLRRQEKVKKLVLGPAEDILADDGQYKALVVQFRQLEKSTGAFARRCIGWSSSVKDVHVTQLRMLEQWGRAYAVEEVAARTEAELRLRAFAELVEGTLLKAYWTQLDAEISKGLKPAIQRISAMFTLPQAVLAKRDDREPDYTRYRTEIARGGAKAVDKKLTESANAFVALHTQLMNELPQFNYGVQTLLDLCIESLARTQASYHLRVQQALIGFWQTYGPEGNTDIAINEETDERSMGHVNPVKIFWPLHSNMAGFAESLGIIQGTTSNRRSRSTSLSVDNELLTASNISPASTNHFSPLQSDRALPDPEFASMVPDATSMSQQIESITGAGSEELLTPMSERASPAAFSTPPLGSQGRASLSPQLRQAPLLGSPAPIGSVPGGIDQRPSLRTAKSGGLIGLLRSVSGAPSAGSRKGSQSFDTANESFEVSTSSDPPTPVSKHTPDTTSDAVAAPTLPALTFNSGFFSQSDAVFTSASTRGLSEQAEGGRKAAKARMGSSSSAAAAMGTMAAVANSPARLKGTTKNGYLFIDYEVGDLFRVLDQDKTHLFGSSEHGVTGWVERENFVPLS</sequence>
<dbReference type="RefSeq" id="XP_016294422.1">
    <property type="nucleotide sequence ID" value="XM_016434329.1"/>
</dbReference>
<dbReference type="PANTHER" id="PTHR22834:SF20">
    <property type="entry name" value="SH3 DOMAIN-CONTAINING PROTEIN"/>
    <property type="match status" value="1"/>
</dbReference>
<dbReference type="GO" id="GO:0031991">
    <property type="term" value="P:regulation of actomyosin contractile ring contraction"/>
    <property type="evidence" value="ECO:0007669"/>
    <property type="project" value="TreeGrafter"/>
</dbReference>
<dbReference type="PROSITE" id="PS00741">
    <property type="entry name" value="DH_1"/>
    <property type="match status" value="1"/>
</dbReference>
<dbReference type="SMART" id="SM00325">
    <property type="entry name" value="RhoGEF"/>
    <property type="match status" value="1"/>
</dbReference>